<evidence type="ECO:0000256" key="1">
    <source>
        <dbReference type="SAM" id="Coils"/>
    </source>
</evidence>
<evidence type="ECO:0000313" key="4">
    <source>
        <dbReference type="Proteomes" id="UP000800040"/>
    </source>
</evidence>
<feature type="region of interest" description="Disordered" evidence="2">
    <location>
        <begin position="125"/>
        <end position="147"/>
    </location>
</feature>
<feature type="coiled-coil region" evidence="1">
    <location>
        <begin position="169"/>
        <end position="203"/>
    </location>
</feature>
<proteinExistence type="predicted"/>
<gene>
    <name evidence="3" type="ORF">BDW02DRAFT_566978</name>
</gene>
<organism evidence="3 4">
    <name type="scientific">Decorospora gaudefroyi</name>
    <dbReference type="NCBI Taxonomy" id="184978"/>
    <lineage>
        <taxon>Eukaryota</taxon>
        <taxon>Fungi</taxon>
        <taxon>Dikarya</taxon>
        <taxon>Ascomycota</taxon>
        <taxon>Pezizomycotina</taxon>
        <taxon>Dothideomycetes</taxon>
        <taxon>Pleosporomycetidae</taxon>
        <taxon>Pleosporales</taxon>
        <taxon>Pleosporineae</taxon>
        <taxon>Pleosporaceae</taxon>
        <taxon>Decorospora</taxon>
    </lineage>
</organism>
<dbReference type="Proteomes" id="UP000800040">
    <property type="component" value="Unassembled WGS sequence"/>
</dbReference>
<sequence length="222" mass="25394">MHHPNPQLRFPLQPGIAHPHPMTEQKPPPPEEYQPTWTHEELISRYSSLRSAYTTLQTRIPSAATAQPFQLERAIHNQLSVRLRLEHVIYGLERRISEILDTNNGLRSSLEDNQAVLQVALHEATTESPRAETGNQNELNKLPQANENPSDGLAYWGMHGDQERCNQLVKDLQGEINALHARIRFLENDNEFLKVQADEARIDQTALSDELDALKSHREARR</sequence>
<dbReference type="AlphaFoldDB" id="A0A6A5KHE5"/>
<dbReference type="EMBL" id="ML975272">
    <property type="protein sequence ID" value="KAF1836548.1"/>
    <property type="molecule type" value="Genomic_DNA"/>
</dbReference>
<evidence type="ECO:0000313" key="3">
    <source>
        <dbReference type="EMBL" id="KAF1836548.1"/>
    </source>
</evidence>
<keyword evidence="1" id="KW-0175">Coiled coil</keyword>
<accession>A0A6A5KHE5</accession>
<feature type="compositionally biased region" description="Polar residues" evidence="2">
    <location>
        <begin position="133"/>
        <end position="147"/>
    </location>
</feature>
<name>A0A6A5KHE5_9PLEO</name>
<reference evidence="3" key="1">
    <citation type="submission" date="2020-01" db="EMBL/GenBank/DDBJ databases">
        <authorList>
            <consortium name="DOE Joint Genome Institute"/>
            <person name="Haridas S."/>
            <person name="Albert R."/>
            <person name="Binder M."/>
            <person name="Bloem J."/>
            <person name="Labutti K."/>
            <person name="Salamov A."/>
            <person name="Andreopoulos B."/>
            <person name="Baker S.E."/>
            <person name="Barry K."/>
            <person name="Bills G."/>
            <person name="Bluhm B.H."/>
            <person name="Cannon C."/>
            <person name="Castanera R."/>
            <person name="Culley D.E."/>
            <person name="Daum C."/>
            <person name="Ezra D."/>
            <person name="Gonzalez J.B."/>
            <person name="Henrissat B."/>
            <person name="Kuo A."/>
            <person name="Liang C."/>
            <person name="Lipzen A."/>
            <person name="Lutzoni F."/>
            <person name="Magnuson J."/>
            <person name="Mondo S."/>
            <person name="Nolan M."/>
            <person name="Ohm R."/>
            <person name="Pangilinan J."/>
            <person name="Park H.-J."/>
            <person name="Ramirez L."/>
            <person name="Alfaro M."/>
            <person name="Sun H."/>
            <person name="Tritt A."/>
            <person name="Yoshinaga Y."/>
            <person name="Zwiers L.-H."/>
            <person name="Turgeon B.G."/>
            <person name="Goodwin S.B."/>
            <person name="Spatafora J.W."/>
            <person name="Crous P.W."/>
            <person name="Grigoriev I.V."/>
        </authorList>
    </citation>
    <scope>NUCLEOTIDE SEQUENCE</scope>
    <source>
        <strain evidence="3">P77</strain>
    </source>
</reference>
<protein>
    <submittedName>
        <fullName evidence="3">Uncharacterized protein</fullName>
    </submittedName>
</protein>
<feature type="region of interest" description="Disordered" evidence="2">
    <location>
        <begin position="1"/>
        <end position="33"/>
    </location>
</feature>
<evidence type="ECO:0000256" key="2">
    <source>
        <dbReference type="SAM" id="MobiDB-lite"/>
    </source>
</evidence>
<keyword evidence="4" id="KW-1185">Reference proteome</keyword>